<dbReference type="InterPro" id="IPR002182">
    <property type="entry name" value="NB-ARC"/>
</dbReference>
<dbReference type="InterPro" id="IPR036388">
    <property type="entry name" value="WH-like_DNA-bd_sf"/>
</dbReference>
<evidence type="ECO:0000313" key="5">
    <source>
        <dbReference type="EMBL" id="MWA05157.1"/>
    </source>
</evidence>
<name>A0A6I4MMH5_9ACTN</name>
<keyword evidence="6" id="KW-1185">Reference proteome</keyword>
<dbReference type="PRINTS" id="PR00364">
    <property type="entry name" value="DISEASERSIST"/>
</dbReference>
<evidence type="ECO:0000313" key="6">
    <source>
        <dbReference type="Proteomes" id="UP000462055"/>
    </source>
</evidence>
<evidence type="ECO:0000256" key="1">
    <source>
        <dbReference type="ARBA" id="ARBA00023015"/>
    </source>
</evidence>
<dbReference type="InterPro" id="IPR011990">
    <property type="entry name" value="TPR-like_helical_dom_sf"/>
</dbReference>
<dbReference type="Gene3D" id="1.10.10.10">
    <property type="entry name" value="Winged helix-like DNA-binding domain superfamily/Winged helix DNA-binding domain"/>
    <property type="match status" value="1"/>
</dbReference>
<dbReference type="SUPFAM" id="SSF48452">
    <property type="entry name" value="TPR-like"/>
    <property type="match status" value="3"/>
</dbReference>
<dbReference type="Pfam" id="PF00931">
    <property type="entry name" value="NB-ARC"/>
    <property type="match status" value="1"/>
</dbReference>
<dbReference type="SMART" id="SM01043">
    <property type="entry name" value="BTAD"/>
    <property type="match status" value="1"/>
</dbReference>
<keyword evidence="2" id="KW-0804">Transcription</keyword>
<feature type="domain" description="Bacterial transcriptional activator" evidence="4">
    <location>
        <begin position="115"/>
        <end position="256"/>
    </location>
</feature>
<comment type="caution">
    <text evidence="5">The sequence shown here is derived from an EMBL/GenBank/DDBJ whole genome shotgun (WGS) entry which is preliminary data.</text>
</comment>
<keyword evidence="1" id="KW-0805">Transcription regulation</keyword>
<gene>
    <name evidence="5" type="ORF">F8568_033295</name>
</gene>
<sequence>MRTERGSEHGAEHVRIVVLGRVGVERAGRRTLPSSGIARALLGALALAGLAGLSGLGDDTLKSLLWGARETVISDSTLAVAVYRLRRWLTETAGPGVEVVRTTNGYALELPGADIDAAAFRRAVADAAMLPTDRRAGALERALGLWRGRALEDVSPDSVDQAAVDRLERERVEAAMEHARTALAAGSPERALPHLNPLVRAHPLDEQLLTVWIEVLAACGRQAEALEAYEEARVRLLDQLGVDPGPELRDVHVRVLRQETAAGPGPAGPPRDEPAAAAADAEAEGAADTDADGDGDRVRPERPSQLPPAVPDFTGRGDQIDSMLALLSAGDGDEPVSVPAVAGMGGIGKTALAVHIAHRVRDAFPGGQLFVDLRGAERDPADPAEVLGRFLRALGVNAAAVPESPGERAALYRSILADRRILVVLDNAADETQVEPLLPGGRLSRAVITSRTRLTALPGARLIELDVLPPAQSLDLLAHIAGRDRLAAEPQAAAELAGMCGHLPLALRVAGARLAAKAHWSIAGFVRRMREQGRLDELTQRGLSVRTTLHLSYRGLGAEARRLYRLLGLLDAPDFACWTAAALLDRPPAEVAELLETLVDAQLLEARLPGAKVRPAVPGTVRYRFHDLVRDHARELCREQDAPDERAAALRRALGGLLALTDRVVDLVTGGGDRLAAGRAVRYPLDEAVVRGTLAQAPDWFEAERFGLTTAVRQAARLGEEALAWEIAVRSAILFQPAHYTDDWQQVIADALPVVRAAGDLRGEAALLERSTDLACARRDYDLALRSVRAALRLFEETENPHGTALALRQLATVHRMMGRFGDAESDGGRARELFQRVGDVAGESHAVLVIGCAQYERGDARDALGVLTMARDLARRARYTGVELQAVYWIGQALLALGRPGEARPLFEHIDEAGTAAGSRLVGMYAAHGLGCTGFALGRTEEAERSLRLALRLAEERADPLMRARIMYVLGDLYWDRGDLLTARRLLERALTLATEVSVPLWRAKCLFLLGALLQVSGDQVSGDRVPGDGAAGAGEPRREALEIFAALGVPTEDGTTAHLLW</sequence>
<organism evidence="5 6">
    <name type="scientific">Actinomadura physcomitrii</name>
    <dbReference type="NCBI Taxonomy" id="2650748"/>
    <lineage>
        <taxon>Bacteria</taxon>
        <taxon>Bacillati</taxon>
        <taxon>Actinomycetota</taxon>
        <taxon>Actinomycetes</taxon>
        <taxon>Streptosporangiales</taxon>
        <taxon>Thermomonosporaceae</taxon>
        <taxon>Actinomadura</taxon>
    </lineage>
</organism>
<dbReference type="Pfam" id="PF03704">
    <property type="entry name" value="BTAD"/>
    <property type="match status" value="1"/>
</dbReference>
<dbReference type="Pfam" id="PF13181">
    <property type="entry name" value="TPR_8"/>
    <property type="match status" value="1"/>
</dbReference>
<dbReference type="InterPro" id="IPR019734">
    <property type="entry name" value="TPR_rpt"/>
</dbReference>
<dbReference type="EMBL" id="WBMS02000034">
    <property type="protein sequence ID" value="MWA05157.1"/>
    <property type="molecule type" value="Genomic_DNA"/>
</dbReference>
<dbReference type="InterPro" id="IPR051677">
    <property type="entry name" value="AfsR-DnrI-RedD_regulator"/>
</dbReference>
<reference evidence="5" key="1">
    <citation type="submission" date="2019-12" db="EMBL/GenBank/DDBJ databases">
        <title>Actinomadura physcomitrii sp. nov., a novel actinomycete isolated from moss [Physcomitrium sphaericum (Ludw) Fuernr].</title>
        <authorList>
            <person name="Zhuang X."/>
        </authorList>
    </citation>
    <scope>NUCLEOTIDE SEQUENCE [LARGE SCALE GENOMIC DNA]</scope>
    <source>
        <strain evidence="5">LD22</strain>
    </source>
</reference>
<feature type="region of interest" description="Disordered" evidence="3">
    <location>
        <begin position="260"/>
        <end position="317"/>
    </location>
</feature>
<dbReference type="Gene3D" id="1.25.40.10">
    <property type="entry name" value="Tetratricopeptide repeat domain"/>
    <property type="match status" value="2"/>
</dbReference>
<dbReference type="Proteomes" id="UP000462055">
    <property type="component" value="Unassembled WGS sequence"/>
</dbReference>
<dbReference type="PANTHER" id="PTHR35807:SF1">
    <property type="entry name" value="TRANSCRIPTIONAL REGULATOR REDD"/>
    <property type="match status" value="1"/>
</dbReference>
<dbReference type="PANTHER" id="PTHR35807">
    <property type="entry name" value="TRANSCRIPTIONAL REGULATOR REDD-RELATED"/>
    <property type="match status" value="1"/>
</dbReference>
<dbReference type="GO" id="GO:0006355">
    <property type="term" value="P:regulation of DNA-templated transcription"/>
    <property type="evidence" value="ECO:0007669"/>
    <property type="project" value="InterPro"/>
</dbReference>
<evidence type="ECO:0000256" key="3">
    <source>
        <dbReference type="SAM" id="MobiDB-lite"/>
    </source>
</evidence>
<dbReference type="InterPro" id="IPR005158">
    <property type="entry name" value="BTAD"/>
</dbReference>
<accession>A0A6I4MMH5</accession>
<dbReference type="InterPro" id="IPR016032">
    <property type="entry name" value="Sig_transdc_resp-reg_C-effctor"/>
</dbReference>
<dbReference type="AlphaFoldDB" id="A0A6I4MMH5"/>
<protein>
    <submittedName>
        <fullName evidence="5">Tetratricopeptide repeat protein</fullName>
    </submittedName>
</protein>
<feature type="compositionally biased region" description="Acidic residues" evidence="3">
    <location>
        <begin position="281"/>
        <end position="293"/>
    </location>
</feature>
<dbReference type="InterPro" id="IPR027417">
    <property type="entry name" value="P-loop_NTPase"/>
</dbReference>
<evidence type="ECO:0000256" key="2">
    <source>
        <dbReference type="ARBA" id="ARBA00023163"/>
    </source>
</evidence>
<dbReference type="SMART" id="SM00028">
    <property type="entry name" value="TPR"/>
    <property type="match status" value="3"/>
</dbReference>
<dbReference type="SUPFAM" id="SSF46894">
    <property type="entry name" value="C-terminal effector domain of the bipartite response regulators"/>
    <property type="match status" value="1"/>
</dbReference>
<evidence type="ECO:0000259" key="4">
    <source>
        <dbReference type="SMART" id="SM01043"/>
    </source>
</evidence>
<proteinExistence type="predicted"/>
<dbReference type="GO" id="GO:0043531">
    <property type="term" value="F:ADP binding"/>
    <property type="evidence" value="ECO:0007669"/>
    <property type="project" value="InterPro"/>
</dbReference>
<dbReference type="SUPFAM" id="SSF52540">
    <property type="entry name" value="P-loop containing nucleoside triphosphate hydrolases"/>
    <property type="match status" value="1"/>
</dbReference>
<dbReference type="GO" id="GO:0003677">
    <property type="term" value="F:DNA binding"/>
    <property type="evidence" value="ECO:0007669"/>
    <property type="project" value="InterPro"/>
</dbReference>
<dbReference type="Gene3D" id="3.40.50.300">
    <property type="entry name" value="P-loop containing nucleotide triphosphate hydrolases"/>
    <property type="match status" value="1"/>
</dbReference>
<dbReference type="Pfam" id="PF13424">
    <property type="entry name" value="TPR_12"/>
    <property type="match status" value="1"/>
</dbReference>
<dbReference type="RefSeq" id="WP_151597652.1">
    <property type="nucleotide sequence ID" value="NZ_WBMS02000034.1"/>
</dbReference>